<dbReference type="InterPro" id="IPR007658">
    <property type="entry name" value="DUF594"/>
</dbReference>
<reference evidence="3" key="1">
    <citation type="submission" date="2023-07" db="EMBL/GenBank/DDBJ databases">
        <title>A chromosome-level genome assembly of Lolium multiflorum.</title>
        <authorList>
            <person name="Chen Y."/>
            <person name="Copetti D."/>
            <person name="Kolliker R."/>
            <person name="Studer B."/>
        </authorList>
    </citation>
    <scope>NUCLEOTIDE SEQUENCE</scope>
    <source>
        <strain evidence="3">02402/16</strain>
        <tissue evidence="3">Leaf</tissue>
    </source>
</reference>
<gene>
    <name evidence="3" type="ORF">QYE76_006944</name>
</gene>
<keyword evidence="1" id="KW-1133">Transmembrane helix</keyword>
<feature type="transmembrane region" description="Helical" evidence="1">
    <location>
        <begin position="62"/>
        <end position="90"/>
    </location>
</feature>
<protein>
    <recommendedName>
        <fullName evidence="2">DUF4220 domain-containing protein</fullName>
    </recommendedName>
</protein>
<name>A0AAD8W3T5_LOLMU</name>
<keyword evidence="4" id="KW-1185">Reference proteome</keyword>
<feature type="transmembrane region" description="Helical" evidence="1">
    <location>
        <begin position="172"/>
        <end position="193"/>
    </location>
</feature>
<organism evidence="3 4">
    <name type="scientific">Lolium multiflorum</name>
    <name type="common">Italian ryegrass</name>
    <name type="synonym">Lolium perenne subsp. multiflorum</name>
    <dbReference type="NCBI Taxonomy" id="4521"/>
    <lineage>
        <taxon>Eukaryota</taxon>
        <taxon>Viridiplantae</taxon>
        <taxon>Streptophyta</taxon>
        <taxon>Embryophyta</taxon>
        <taxon>Tracheophyta</taxon>
        <taxon>Spermatophyta</taxon>
        <taxon>Magnoliopsida</taxon>
        <taxon>Liliopsida</taxon>
        <taxon>Poales</taxon>
        <taxon>Poaceae</taxon>
        <taxon>BOP clade</taxon>
        <taxon>Pooideae</taxon>
        <taxon>Poodae</taxon>
        <taxon>Poeae</taxon>
        <taxon>Poeae Chloroplast Group 2 (Poeae type)</taxon>
        <taxon>Loliodinae</taxon>
        <taxon>Loliinae</taxon>
        <taxon>Lolium</taxon>
    </lineage>
</organism>
<keyword evidence="1" id="KW-0472">Membrane</keyword>
<dbReference type="EMBL" id="JAUUTY010000005">
    <property type="protein sequence ID" value="KAK1632629.1"/>
    <property type="molecule type" value="Genomic_DNA"/>
</dbReference>
<dbReference type="Pfam" id="PF04578">
    <property type="entry name" value="DUF594"/>
    <property type="match status" value="1"/>
</dbReference>
<feature type="transmembrane region" description="Helical" evidence="1">
    <location>
        <begin position="32"/>
        <end position="50"/>
    </location>
</feature>
<feature type="transmembrane region" description="Helical" evidence="1">
    <location>
        <begin position="142"/>
        <end position="160"/>
    </location>
</feature>
<feature type="transmembrane region" description="Helical" evidence="1">
    <location>
        <begin position="373"/>
        <end position="398"/>
    </location>
</feature>
<dbReference type="InterPro" id="IPR025315">
    <property type="entry name" value="DUF4220"/>
</dbReference>
<feature type="transmembrane region" description="Helical" evidence="1">
    <location>
        <begin position="426"/>
        <end position="449"/>
    </location>
</feature>
<dbReference type="Proteomes" id="UP001231189">
    <property type="component" value="Unassembled WGS sequence"/>
</dbReference>
<feature type="transmembrane region" description="Helical" evidence="1">
    <location>
        <begin position="110"/>
        <end position="130"/>
    </location>
</feature>
<evidence type="ECO:0000313" key="4">
    <source>
        <dbReference type="Proteomes" id="UP001231189"/>
    </source>
</evidence>
<evidence type="ECO:0000259" key="2">
    <source>
        <dbReference type="Pfam" id="PF13968"/>
    </source>
</evidence>
<feature type="domain" description="DUF4220" evidence="2">
    <location>
        <begin position="85"/>
        <end position="509"/>
    </location>
</feature>
<comment type="caution">
    <text evidence="3">The sequence shown here is derived from an EMBL/GenBank/DDBJ whole genome shotgun (WGS) entry which is preliminary data.</text>
</comment>
<dbReference type="PANTHER" id="PTHR31325">
    <property type="entry name" value="OS01G0798800 PROTEIN-RELATED"/>
    <property type="match status" value="1"/>
</dbReference>
<evidence type="ECO:0000256" key="1">
    <source>
        <dbReference type="SAM" id="Phobius"/>
    </source>
</evidence>
<evidence type="ECO:0000313" key="3">
    <source>
        <dbReference type="EMBL" id="KAK1632629.1"/>
    </source>
</evidence>
<keyword evidence="1" id="KW-0812">Transmembrane</keyword>
<proteinExistence type="predicted"/>
<sequence length="771" mass="86080">MAFGPKEYDERNDVGLKSFITFMSRQMLRANVLMTGNAILMGVMVGIGAYGHRYRHHPLTRFFFIGATTLFLPIVSYIVSITGGEFTIAVRRGKALAIGECQSRYHMGLVLLWTSFIQIIGINTTAIVAADDREARTIAPPTALLVQAVWVMYLGATLIAGSEGYGSLDTFLISFVPSALIFIKIFFKYYAWYSARQSFSFGRNPRLVTGYMTENLPTDDSQHAADEQHVPPPLFVSRENTMVVGKNPYGYQIMSCSSSGISTGYRRLSTTTNKRGYLVTIDKVWELDDRLLKSTAQLKDVCFSFALFKILRCHFARYNVTEGAGFMKVREFLWHLLLEDSDGTRTLGVIATELSFLEDYYYSSLPASYSKDWLPISSIFLSLGSIGYGLFIAIKIIMPEIPDFSANVQIECEVTISDRSSHSNKYLVIFGNMLYDLIPLAVVVLLAVLSEVRDIASYVFSDWTKVALMCRYVSWREYPTLRRCIGILLRLRCMLVRPLKDNMKQCSIIVLHPPKFRIGALLRRIIPLPEPKKSVKVPREVKAAIVNTLRSNSGRGDDLRNGKLRWQQLGIQFGNNFIQARGTQGTSDTLLAWHIATTIFEARNPPSLSSSSGSVAMHLSRYCAYLLAYSPQILPDDEKWSKDMYKATKKGAESALRDTVPMATPELEYQQLVRLLGRAGSKHDVLNEGARLGEQLVDLMKGEEGAGWKALGGFWCDMILQMAPSDNLNGHAMALAQGGELITILWALLTHVGIPEATVRTTTMGASPDVV</sequence>
<dbReference type="Pfam" id="PF13968">
    <property type="entry name" value="DUF4220"/>
    <property type="match status" value="1"/>
</dbReference>
<dbReference type="AlphaFoldDB" id="A0AAD8W3T5"/>
<accession>A0AAD8W3T5</accession>